<dbReference type="Proteomes" id="UP000000427">
    <property type="component" value="Chromosome"/>
</dbReference>
<accession>A0A6H3AFA6</accession>
<evidence type="ECO:0000313" key="2">
    <source>
        <dbReference type="Proteomes" id="UP000000427"/>
    </source>
</evidence>
<dbReference type="AlphaFoldDB" id="A0A6H3AFA6"/>
<dbReference type="RefSeq" id="WP_003159012.1">
    <property type="nucleotide sequence ID" value="NZ_AP014833.1"/>
</dbReference>
<dbReference type="KEGG" id="ban:BA_5515"/>
<sequence>MTERLKILLYGDVDLNLIDGSAMWLVSLTQVLHEDRNIDIDILQKRPIINNKLVKPLLKKERVNFIDPFSCAKGSEGWYKRKRLLVDDAIQKIKEQEKQHNYDVILVRGFELAYKLSKIPFLSKKYIRI</sequence>
<name>A0A6H3AFA6_BACAN</name>
<dbReference type="GeneID" id="45025104"/>
<proteinExistence type="predicted"/>
<organism evidence="1 2">
    <name type="scientific">Bacillus anthracis</name>
    <name type="common">anthrax bacterium</name>
    <dbReference type="NCBI Taxonomy" id="1392"/>
    <lineage>
        <taxon>Bacteria</taxon>
        <taxon>Bacillati</taxon>
        <taxon>Bacillota</taxon>
        <taxon>Bacilli</taxon>
        <taxon>Bacillales</taxon>
        <taxon>Bacillaceae</taxon>
        <taxon>Bacillus</taxon>
        <taxon>Bacillus cereus group</taxon>
    </lineage>
</organism>
<protein>
    <submittedName>
        <fullName evidence="1">Uncharacterized protein</fullName>
    </submittedName>
</protein>
<gene>
    <name evidence="1" type="ordered locus">BA_5515</name>
</gene>
<reference evidence="1 2" key="1">
    <citation type="journal article" date="2003" name="Nature">
        <title>The genome sequence of Bacillus anthracis Ames and comparison to closely related bacteria.</title>
        <authorList>
            <person name="Read T.D."/>
            <person name="Peterson S.N."/>
            <person name="Tourasse N."/>
            <person name="Baillie L.W."/>
            <person name="Paulsen I.T."/>
            <person name="Nelson K.E."/>
            <person name="Tettelin H."/>
            <person name="Fouts D.E."/>
            <person name="Eisen J.A."/>
            <person name="Gill S.R."/>
            <person name="Holtzapple E.K."/>
            <person name="Okstad O.A."/>
            <person name="Helgason E."/>
            <person name="Rilstone J."/>
            <person name="Wu M."/>
            <person name="Kolonay J.F."/>
            <person name="Beanan M.J."/>
            <person name="Dodson R.J."/>
            <person name="Brinkac L.M."/>
            <person name="Gwinn M."/>
            <person name="DeBoy R.T."/>
            <person name="Madpu R."/>
            <person name="Daugherty S.C."/>
            <person name="Durkin A.S."/>
            <person name="Haft D.H."/>
            <person name="Nelson W.C."/>
            <person name="Peterson J.D."/>
            <person name="Pop M."/>
            <person name="Khouri H.M."/>
            <person name="Radune D."/>
            <person name="Benton J.L."/>
            <person name="Mahamoud Y."/>
            <person name="Jiang L."/>
            <person name="Hance I.R."/>
            <person name="Weidman J.F."/>
            <person name="Berry K.J."/>
            <person name="Plaut R.D."/>
            <person name="Wolf A.M."/>
            <person name="Watkins K.L."/>
            <person name="Nierman W.C."/>
            <person name="Hazen A."/>
            <person name="Cline R."/>
            <person name="Redmond C."/>
            <person name="Thwaite J.E."/>
            <person name="White O."/>
            <person name="Salzberg S.L."/>
            <person name="Thomason B."/>
            <person name="Friedlander A.M."/>
            <person name="Koehler T.M."/>
            <person name="Hanna P.C."/>
            <person name="Kolsto A.B."/>
            <person name="Fraser C.M."/>
        </authorList>
    </citation>
    <scope>NUCLEOTIDE SEQUENCE [LARGE SCALE GENOMIC DNA]</scope>
    <source>
        <strain evidence="2">Ames / isolate Porton</strain>
    </source>
</reference>
<evidence type="ECO:0000313" key="1">
    <source>
        <dbReference type="EMBL" id="AAP29160.1"/>
    </source>
</evidence>
<dbReference type="EMBL" id="AE016879">
    <property type="protein sequence ID" value="AAP29160.1"/>
    <property type="molecule type" value="Genomic_DNA"/>
</dbReference>